<feature type="region of interest" description="Disordered" evidence="1">
    <location>
        <begin position="24"/>
        <end position="50"/>
    </location>
</feature>
<feature type="compositionally biased region" description="Low complexity" evidence="1">
    <location>
        <begin position="29"/>
        <end position="40"/>
    </location>
</feature>
<reference evidence="2" key="2">
    <citation type="submission" date="2022-01" db="EMBL/GenBank/DDBJ databases">
        <authorList>
            <person name="Yamashiro T."/>
            <person name="Shiraishi A."/>
            <person name="Satake H."/>
            <person name="Nakayama K."/>
        </authorList>
    </citation>
    <scope>NUCLEOTIDE SEQUENCE</scope>
</reference>
<sequence length="320" mass="36985">MTSSNLRNQATIQDGRVIVQNVQGRQTEGYKGSGAKANANGTGGNKNMGNSATNQAKVIRCYNYKGEGYMARQCYVNFKDSIKEVVTETMTKLTSQEYMEEVQAYYVSNSTTPRFDDNAKFELGVEFLKILQDNAFNRINGDDVVDHTAKVLAILELIKIPNVDPNQLRQDVFPLSLFGDARKWWIDEIDGKITTWGELTEKLYNKYYRLSHTCNNTSFSNYMDDGPDYLNFINWLNSKFKNHRRMDGKTKNALWKFWIKGGDEKVLLDDIVSSDDKWKEYDNTNHLNHNFDPLFKPYFYAQEVNNICTFKKGRGCFDKR</sequence>
<proteinExistence type="predicted"/>
<reference evidence="2" key="1">
    <citation type="journal article" date="2022" name="Int. J. Mol. Sci.">
        <title>Draft Genome of Tanacetum Coccineum: Genomic Comparison of Closely Related Tanacetum-Family Plants.</title>
        <authorList>
            <person name="Yamashiro T."/>
            <person name="Shiraishi A."/>
            <person name="Nakayama K."/>
            <person name="Satake H."/>
        </authorList>
    </citation>
    <scope>NUCLEOTIDE SEQUENCE</scope>
</reference>
<protein>
    <submittedName>
        <fullName evidence="2">Uncharacterized protein</fullName>
    </submittedName>
</protein>
<organism evidence="2 3">
    <name type="scientific">Tanacetum coccineum</name>
    <dbReference type="NCBI Taxonomy" id="301880"/>
    <lineage>
        <taxon>Eukaryota</taxon>
        <taxon>Viridiplantae</taxon>
        <taxon>Streptophyta</taxon>
        <taxon>Embryophyta</taxon>
        <taxon>Tracheophyta</taxon>
        <taxon>Spermatophyta</taxon>
        <taxon>Magnoliopsida</taxon>
        <taxon>eudicotyledons</taxon>
        <taxon>Gunneridae</taxon>
        <taxon>Pentapetalae</taxon>
        <taxon>asterids</taxon>
        <taxon>campanulids</taxon>
        <taxon>Asterales</taxon>
        <taxon>Asteraceae</taxon>
        <taxon>Asteroideae</taxon>
        <taxon>Anthemideae</taxon>
        <taxon>Anthemidinae</taxon>
        <taxon>Tanacetum</taxon>
    </lineage>
</organism>
<evidence type="ECO:0000313" key="3">
    <source>
        <dbReference type="Proteomes" id="UP001151760"/>
    </source>
</evidence>
<keyword evidence="3" id="KW-1185">Reference proteome</keyword>
<accession>A0ABQ5GBN2</accession>
<evidence type="ECO:0000313" key="2">
    <source>
        <dbReference type="EMBL" id="GJT73051.1"/>
    </source>
</evidence>
<comment type="caution">
    <text evidence="2">The sequence shown here is derived from an EMBL/GenBank/DDBJ whole genome shotgun (WGS) entry which is preliminary data.</text>
</comment>
<dbReference type="Proteomes" id="UP001151760">
    <property type="component" value="Unassembled WGS sequence"/>
</dbReference>
<name>A0ABQ5GBN2_9ASTR</name>
<gene>
    <name evidence="2" type="ORF">Tco_1032337</name>
</gene>
<evidence type="ECO:0000256" key="1">
    <source>
        <dbReference type="SAM" id="MobiDB-lite"/>
    </source>
</evidence>
<dbReference type="EMBL" id="BQNB010018316">
    <property type="protein sequence ID" value="GJT73051.1"/>
    <property type="molecule type" value="Genomic_DNA"/>
</dbReference>